<gene>
    <name evidence="3" type="ORF">J5474_14150</name>
</gene>
<reference evidence="3" key="1">
    <citation type="submission" date="2021-03" db="EMBL/GenBank/DDBJ databases">
        <title>Sagittula salina sp. nov. strain M10.9X isolated from the marine waste.</title>
        <authorList>
            <person name="Satari L."/>
            <person name="Molina-Menor E."/>
            <person name="Vidal-Verdu A."/>
            <person name="Pascual J."/>
            <person name="Pereto J."/>
            <person name="Porcar M."/>
        </authorList>
    </citation>
    <scope>NUCLEOTIDE SEQUENCE</scope>
    <source>
        <strain evidence="3">M10.9X</strain>
    </source>
</reference>
<evidence type="ECO:0000256" key="2">
    <source>
        <dbReference type="SAM" id="Phobius"/>
    </source>
</evidence>
<accession>A0A940MKS0</accession>
<feature type="region of interest" description="Disordered" evidence="1">
    <location>
        <begin position="45"/>
        <end position="82"/>
    </location>
</feature>
<evidence type="ECO:0000256" key="1">
    <source>
        <dbReference type="SAM" id="MobiDB-lite"/>
    </source>
</evidence>
<keyword evidence="4" id="KW-1185">Reference proteome</keyword>
<feature type="compositionally biased region" description="Basic and acidic residues" evidence="1">
    <location>
        <begin position="72"/>
        <end position="81"/>
    </location>
</feature>
<keyword evidence="2" id="KW-0812">Transmembrane</keyword>
<dbReference type="Proteomes" id="UP000675940">
    <property type="component" value="Unassembled WGS sequence"/>
</dbReference>
<proteinExistence type="predicted"/>
<feature type="transmembrane region" description="Helical" evidence="2">
    <location>
        <begin position="6"/>
        <end position="27"/>
    </location>
</feature>
<evidence type="ECO:0000313" key="3">
    <source>
        <dbReference type="EMBL" id="MBP0483625.1"/>
    </source>
</evidence>
<name>A0A940MKS0_9RHOB</name>
<evidence type="ECO:0000313" key="4">
    <source>
        <dbReference type="Proteomes" id="UP000675940"/>
    </source>
</evidence>
<dbReference type="EMBL" id="JAGISH010000007">
    <property type="protein sequence ID" value="MBP0483625.1"/>
    <property type="molecule type" value="Genomic_DNA"/>
</dbReference>
<keyword evidence="2" id="KW-0472">Membrane</keyword>
<organism evidence="3 4">
    <name type="scientific">Sagittula salina</name>
    <dbReference type="NCBI Taxonomy" id="2820268"/>
    <lineage>
        <taxon>Bacteria</taxon>
        <taxon>Pseudomonadati</taxon>
        <taxon>Pseudomonadota</taxon>
        <taxon>Alphaproteobacteria</taxon>
        <taxon>Rhodobacterales</taxon>
        <taxon>Roseobacteraceae</taxon>
        <taxon>Sagittula</taxon>
    </lineage>
</organism>
<dbReference type="AlphaFoldDB" id="A0A940MKS0"/>
<protein>
    <submittedName>
        <fullName evidence="3">Uncharacterized protein</fullName>
    </submittedName>
</protein>
<comment type="caution">
    <text evidence="3">The sequence shown here is derived from an EMBL/GenBank/DDBJ whole genome shotgun (WGS) entry which is preliminary data.</text>
</comment>
<keyword evidence="2" id="KW-1133">Transmembrane helix</keyword>
<sequence>MNADMGFLVVGTAISACAIGVSLWGYLRSDWRVEPDPERLRRFIESAPMDRLKPVGGGEPELPQGESAGEVSDDRGQDTRGSRRLVFRLFGSISVEIGCRPEKAPTGCRRCQRQPPDTGG</sequence>
<feature type="region of interest" description="Disordered" evidence="1">
    <location>
        <begin position="101"/>
        <end position="120"/>
    </location>
</feature>
<dbReference type="RefSeq" id="WP_209361552.1">
    <property type="nucleotide sequence ID" value="NZ_JAGISH010000007.1"/>
</dbReference>